<reference evidence="4 5" key="1">
    <citation type="submission" date="2024-01" db="EMBL/GenBank/DDBJ databases">
        <title>Genome assemblies of Stephania.</title>
        <authorList>
            <person name="Yang L."/>
        </authorList>
    </citation>
    <scope>NUCLEOTIDE SEQUENCE [LARGE SCALE GENOMIC DNA]</scope>
    <source>
        <strain evidence="4">YNDBR</strain>
        <tissue evidence="4">Leaf</tissue>
    </source>
</reference>
<keyword evidence="2" id="KW-0689">Ribosomal protein</keyword>
<gene>
    <name evidence="4" type="ORF">Syun_024260</name>
</gene>
<keyword evidence="3" id="KW-0687">Ribonucleoprotein</keyword>
<evidence type="ECO:0008006" key="6">
    <source>
        <dbReference type="Google" id="ProtNLM"/>
    </source>
</evidence>
<dbReference type="PANTHER" id="PTHR37228">
    <property type="entry name" value="RIBOSOMAL PROTEIN S21 FAMILY PROTEIN"/>
    <property type="match status" value="1"/>
</dbReference>
<dbReference type="EMBL" id="JBBNAF010000010">
    <property type="protein sequence ID" value="KAK9108249.1"/>
    <property type="molecule type" value="Genomic_DNA"/>
</dbReference>
<evidence type="ECO:0000256" key="3">
    <source>
        <dbReference type="ARBA" id="ARBA00023274"/>
    </source>
</evidence>
<dbReference type="Pfam" id="PF01165">
    <property type="entry name" value="Ribosomal_S21"/>
    <property type="match status" value="1"/>
</dbReference>
<dbReference type="Proteomes" id="UP001420932">
    <property type="component" value="Unassembled WGS sequence"/>
</dbReference>
<dbReference type="GO" id="GO:0006412">
    <property type="term" value="P:translation"/>
    <property type="evidence" value="ECO:0007669"/>
    <property type="project" value="InterPro"/>
</dbReference>
<protein>
    <recommendedName>
        <fullName evidence="6">Ribosomal protein S21</fullName>
    </recommendedName>
</protein>
<dbReference type="GO" id="GO:0003735">
    <property type="term" value="F:structural constituent of ribosome"/>
    <property type="evidence" value="ECO:0007669"/>
    <property type="project" value="InterPro"/>
</dbReference>
<sequence>MNSLVRRVSSIFKPSFLTTSNPNNPSPQQWQQWRGIKVRVRDGNLEQALVVMQRKMISSGMERLIKRQQRHHLKNSEKRVLARKNLERKVRSQELSRKLKSILIKKISKVRSLQAELLMVASGPGEAPMLVQLIKEVQPGLKPLE</sequence>
<name>A0AAP0NIG9_9MAGN</name>
<keyword evidence="5" id="KW-1185">Reference proteome</keyword>
<comment type="caution">
    <text evidence="4">The sequence shown here is derived from an EMBL/GenBank/DDBJ whole genome shotgun (WGS) entry which is preliminary data.</text>
</comment>
<accession>A0AAP0NIG9</accession>
<proteinExistence type="inferred from homology"/>
<organism evidence="4 5">
    <name type="scientific">Stephania yunnanensis</name>
    <dbReference type="NCBI Taxonomy" id="152371"/>
    <lineage>
        <taxon>Eukaryota</taxon>
        <taxon>Viridiplantae</taxon>
        <taxon>Streptophyta</taxon>
        <taxon>Embryophyta</taxon>
        <taxon>Tracheophyta</taxon>
        <taxon>Spermatophyta</taxon>
        <taxon>Magnoliopsida</taxon>
        <taxon>Ranunculales</taxon>
        <taxon>Menispermaceae</taxon>
        <taxon>Menispermoideae</taxon>
        <taxon>Cissampelideae</taxon>
        <taxon>Stephania</taxon>
    </lineage>
</organism>
<dbReference type="GO" id="GO:0005840">
    <property type="term" value="C:ribosome"/>
    <property type="evidence" value="ECO:0007669"/>
    <property type="project" value="UniProtKB-KW"/>
</dbReference>
<evidence type="ECO:0000313" key="4">
    <source>
        <dbReference type="EMBL" id="KAK9108249.1"/>
    </source>
</evidence>
<dbReference type="AlphaFoldDB" id="A0AAP0NIG9"/>
<evidence type="ECO:0000256" key="1">
    <source>
        <dbReference type="ARBA" id="ARBA00006640"/>
    </source>
</evidence>
<evidence type="ECO:0000256" key="2">
    <source>
        <dbReference type="ARBA" id="ARBA00022980"/>
    </source>
</evidence>
<dbReference type="PANTHER" id="PTHR37228:SF1">
    <property type="entry name" value="RIBOSOMAL PROTEIN S21 FAMILY PROTEIN"/>
    <property type="match status" value="1"/>
</dbReference>
<comment type="similarity">
    <text evidence="1">Belongs to the bacterial ribosomal protein bS21 family.</text>
</comment>
<dbReference type="InterPro" id="IPR001911">
    <property type="entry name" value="Ribosomal_bS21"/>
</dbReference>
<dbReference type="GO" id="GO:1990904">
    <property type="term" value="C:ribonucleoprotein complex"/>
    <property type="evidence" value="ECO:0007669"/>
    <property type="project" value="UniProtKB-KW"/>
</dbReference>
<evidence type="ECO:0000313" key="5">
    <source>
        <dbReference type="Proteomes" id="UP001420932"/>
    </source>
</evidence>